<evidence type="ECO:0000256" key="4">
    <source>
        <dbReference type="ARBA" id="ARBA00022840"/>
    </source>
</evidence>
<dbReference type="InParanoid" id="A0A6P8I0U7"/>
<dbReference type="GO" id="GO:0005524">
    <property type="term" value="F:ATP binding"/>
    <property type="evidence" value="ECO:0007669"/>
    <property type="project" value="UniProtKB-KW"/>
</dbReference>
<evidence type="ECO:0000259" key="6">
    <source>
        <dbReference type="SMART" id="SM01097"/>
    </source>
</evidence>
<keyword evidence="2" id="KW-0479">Metal-binding</keyword>
<dbReference type="PRINTS" id="PR00099">
    <property type="entry name" value="CPSGATASE"/>
</dbReference>
<dbReference type="InterPro" id="IPR036480">
    <property type="entry name" value="CarbP_synth_ssu_N_sf"/>
</dbReference>
<evidence type="ECO:0000256" key="2">
    <source>
        <dbReference type="ARBA" id="ARBA00022723"/>
    </source>
</evidence>
<dbReference type="Proteomes" id="UP000515163">
    <property type="component" value="Unplaced"/>
</dbReference>
<dbReference type="NCBIfam" id="TIGR01368">
    <property type="entry name" value="CPSaseIIsmall"/>
    <property type="match status" value="1"/>
</dbReference>
<dbReference type="InterPro" id="IPR006274">
    <property type="entry name" value="CarbamoylP_synth_ssu"/>
</dbReference>
<evidence type="ECO:0000313" key="7">
    <source>
        <dbReference type="Proteomes" id="UP000515163"/>
    </source>
</evidence>
<dbReference type="InterPro" id="IPR029062">
    <property type="entry name" value="Class_I_gatase-like"/>
</dbReference>
<gene>
    <name evidence="8" type="primary">LOC116298025</name>
</gene>
<keyword evidence="1" id="KW-0436">Ligase</keyword>
<evidence type="ECO:0000256" key="1">
    <source>
        <dbReference type="ARBA" id="ARBA00022598"/>
    </source>
</evidence>
<sequence>MAQLLKASGFLGRSIVRTLRQNDLLVYKRPCLAFFHTTPRDSAHSIEPRKTLRASLVLEDGTNLSGFSFGHSTSSTGELVFNTGLVGYPEALTDPSYKGQILMLTYPIIGNYGVPNTTELDVYGLLKNVESSNIQVAGLIVQDYTHGYSHWNAVKSLSQWLKEDQVPALYGIDTRRLTKIVREKGTHLAKIEFEDQPVEFTDPNKRNLMAEVSTKEVLVYGKGNPHKVVVVDCGIKQNIIRNLVTRGAEVHLVPWNYDYSQLEYDGLFVSNGPGDPALATDAINSLKKVLDNDRPEPIFGICMGNQLVGLAAGASTFRLSLGHRGHNQPVINNLNGEAFITSQNHGYAVDDTTLPSDWKTLFYNPNDLSNEGIVHRKKPIFTAQFHPEHCGGPTDTEYLFDAFMKMVKDEKSSIEVLHRPVHVLEKKKFSKVLVLGSGGLSIGQAGEFDYSGSQAVKALKEENIETVLINPNIASVQTNEVGEKQADVVYFVPVTSEFIEDVIKRERPDGLLLSMGGQTAL</sequence>
<dbReference type="GeneID" id="116298025"/>
<dbReference type="PRINTS" id="PR00097">
    <property type="entry name" value="ANTSNTHASEII"/>
</dbReference>
<dbReference type="Pfam" id="PF00117">
    <property type="entry name" value="GATase"/>
    <property type="match status" value="1"/>
</dbReference>
<dbReference type="FunFam" id="3.40.50.880:FF:000006">
    <property type="entry name" value="Carbamoyl-phosphate synthase 1, mitochondrial"/>
    <property type="match status" value="1"/>
</dbReference>
<evidence type="ECO:0000256" key="3">
    <source>
        <dbReference type="ARBA" id="ARBA00022741"/>
    </source>
</evidence>
<dbReference type="GO" id="GO:0046872">
    <property type="term" value="F:metal ion binding"/>
    <property type="evidence" value="ECO:0007669"/>
    <property type="project" value="UniProtKB-KW"/>
</dbReference>
<keyword evidence="3" id="KW-0547">Nucleotide-binding</keyword>
<dbReference type="InterPro" id="IPR017926">
    <property type="entry name" value="GATASE"/>
</dbReference>
<protein>
    <submittedName>
        <fullName evidence="8">Carbamoyl-phosphate synthase [ammonia], mitochondrial-like</fullName>
    </submittedName>
</protein>
<dbReference type="OrthoDB" id="5973934at2759"/>
<dbReference type="NCBIfam" id="NF009475">
    <property type="entry name" value="PRK12838.1"/>
    <property type="match status" value="1"/>
</dbReference>
<dbReference type="Gene3D" id="3.50.30.20">
    <property type="entry name" value="Carbamoyl-phosphate synthase small subunit, N-terminal domain"/>
    <property type="match status" value="1"/>
</dbReference>
<evidence type="ECO:0000313" key="8">
    <source>
        <dbReference type="RefSeq" id="XP_031562224.1"/>
    </source>
</evidence>
<dbReference type="InterPro" id="IPR035686">
    <property type="entry name" value="CPSase_GATase1"/>
</dbReference>
<dbReference type="Gene3D" id="3.40.50.880">
    <property type="match status" value="1"/>
</dbReference>
<dbReference type="SUPFAM" id="SSF52317">
    <property type="entry name" value="Class I glutamine amidotransferase-like"/>
    <property type="match status" value="1"/>
</dbReference>
<dbReference type="Pfam" id="PF25596">
    <property type="entry name" value="CPSase_L_D1"/>
    <property type="match status" value="1"/>
</dbReference>
<dbReference type="SUPFAM" id="SSF52021">
    <property type="entry name" value="Carbamoyl phosphate synthetase, small subunit N-terminal domain"/>
    <property type="match status" value="1"/>
</dbReference>
<dbReference type="Gene3D" id="3.40.50.20">
    <property type="match status" value="1"/>
</dbReference>
<dbReference type="InterPro" id="IPR058047">
    <property type="entry name" value="CPSase_preATP-grasp"/>
</dbReference>
<dbReference type="SMART" id="SM01097">
    <property type="entry name" value="CPSase_sm_chain"/>
    <property type="match status" value="1"/>
</dbReference>
<dbReference type="FunFam" id="3.40.50.20:FF:000001">
    <property type="entry name" value="Carbamoyl-phosphate synthase large chain"/>
    <property type="match status" value="1"/>
</dbReference>
<dbReference type="PANTHER" id="PTHR11405:SF53">
    <property type="entry name" value="CARBAMOYL-PHOSPHATE SYNTHASE [AMMONIA], MITOCHONDRIAL"/>
    <property type="match status" value="1"/>
</dbReference>
<dbReference type="GO" id="GO:0004088">
    <property type="term" value="F:carbamoyl-phosphate synthase (glutamine-hydrolyzing) activity"/>
    <property type="evidence" value="ECO:0007669"/>
    <property type="project" value="InterPro"/>
</dbReference>
<dbReference type="CDD" id="cd01744">
    <property type="entry name" value="GATase1_CPSase"/>
    <property type="match status" value="1"/>
</dbReference>
<dbReference type="GO" id="GO:0004087">
    <property type="term" value="F:carbamoyl-phosphate synthase (ammonia) activity"/>
    <property type="evidence" value="ECO:0007669"/>
    <property type="project" value="UniProtKB-EC"/>
</dbReference>
<dbReference type="SUPFAM" id="SSF52440">
    <property type="entry name" value="PreATP-grasp domain"/>
    <property type="match status" value="1"/>
</dbReference>
<keyword evidence="7" id="KW-1185">Reference proteome</keyword>
<dbReference type="GO" id="GO:0006526">
    <property type="term" value="P:L-arginine biosynthetic process"/>
    <property type="evidence" value="ECO:0007669"/>
    <property type="project" value="TreeGrafter"/>
</dbReference>
<dbReference type="HAMAP" id="MF_01209">
    <property type="entry name" value="CPSase_S_chain"/>
    <property type="match status" value="1"/>
</dbReference>
<dbReference type="GO" id="GO:0005951">
    <property type="term" value="C:carbamoyl-phosphate synthase complex"/>
    <property type="evidence" value="ECO:0007669"/>
    <property type="project" value="TreeGrafter"/>
</dbReference>
<keyword evidence="4" id="KW-0067">ATP-binding</keyword>
<dbReference type="InterPro" id="IPR002474">
    <property type="entry name" value="CarbamoylP_synth_ssu_N"/>
</dbReference>
<dbReference type="PROSITE" id="PS51273">
    <property type="entry name" value="GATASE_TYPE_1"/>
    <property type="match status" value="1"/>
</dbReference>
<dbReference type="FunFam" id="3.50.30.20:FF:000002">
    <property type="entry name" value="Carbamoyl-phosphate synthase 1, mitochondrial"/>
    <property type="match status" value="1"/>
</dbReference>
<dbReference type="InterPro" id="IPR016185">
    <property type="entry name" value="PreATP-grasp_dom_sf"/>
</dbReference>
<dbReference type="RefSeq" id="XP_031562224.1">
    <property type="nucleotide sequence ID" value="XM_031706364.1"/>
</dbReference>
<evidence type="ECO:0000256" key="5">
    <source>
        <dbReference type="ARBA" id="ARBA00047359"/>
    </source>
</evidence>
<organism evidence="7 8">
    <name type="scientific">Actinia tenebrosa</name>
    <name type="common">Australian red waratah sea anemone</name>
    <dbReference type="NCBI Taxonomy" id="6105"/>
    <lineage>
        <taxon>Eukaryota</taxon>
        <taxon>Metazoa</taxon>
        <taxon>Cnidaria</taxon>
        <taxon>Anthozoa</taxon>
        <taxon>Hexacorallia</taxon>
        <taxon>Actiniaria</taxon>
        <taxon>Actiniidae</taxon>
        <taxon>Actinia</taxon>
    </lineage>
</organism>
<dbReference type="PANTHER" id="PTHR11405">
    <property type="entry name" value="CARBAMOYLTRANSFERASE FAMILY MEMBER"/>
    <property type="match status" value="1"/>
</dbReference>
<reference evidence="8" key="1">
    <citation type="submission" date="2025-08" db="UniProtKB">
        <authorList>
            <consortium name="RefSeq"/>
        </authorList>
    </citation>
    <scope>IDENTIFICATION</scope>
</reference>
<name>A0A6P8I0U7_ACTTE</name>
<accession>A0A6P8I0U7</accession>
<dbReference type="PRINTS" id="PR00098">
    <property type="entry name" value="CPSASE"/>
</dbReference>
<dbReference type="GO" id="GO:0006541">
    <property type="term" value="P:glutamine metabolic process"/>
    <property type="evidence" value="ECO:0007669"/>
    <property type="project" value="InterPro"/>
</dbReference>
<dbReference type="GO" id="GO:0006207">
    <property type="term" value="P:'de novo' pyrimidine nucleobase biosynthetic process"/>
    <property type="evidence" value="ECO:0007669"/>
    <property type="project" value="InterPro"/>
</dbReference>
<dbReference type="AlphaFoldDB" id="A0A6P8I0U7"/>
<proteinExistence type="inferred from homology"/>
<dbReference type="InterPro" id="IPR005483">
    <property type="entry name" value="CPSase_dom"/>
</dbReference>
<dbReference type="Pfam" id="PF00988">
    <property type="entry name" value="CPSase_sm_chain"/>
    <property type="match status" value="1"/>
</dbReference>
<dbReference type="PRINTS" id="PR00096">
    <property type="entry name" value="GATASE"/>
</dbReference>
<comment type="catalytic activity">
    <reaction evidence="5">
        <text>hydrogencarbonate + NH4(+) + 2 ATP = carbamoyl phosphate + 2 ADP + phosphate + 2 H(+)</text>
        <dbReference type="Rhea" id="RHEA:18029"/>
        <dbReference type="ChEBI" id="CHEBI:15378"/>
        <dbReference type="ChEBI" id="CHEBI:17544"/>
        <dbReference type="ChEBI" id="CHEBI:28938"/>
        <dbReference type="ChEBI" id="CHEBI:30616"/>
        <dbReference type="ChEBI" id="CHEBI:43474"/>
        <dbReference type="ChEBI" id="CHEBI:58228"/>
        <dbReference type="ChEBI" id="CHEBI:456216"/>
        <dbReference type="EC" id="6.3.4.16"/>
    </reaction>
</comment>
<feature type="domain" description="Carbamoyl-phosphate synthase small subunit N-terminal" evidence="6">
    <location>
        <begin position="52"/>
        <end position="192"/>
    </location>
</feature>
<feature type="non-terminal residue" evidence="8">
    <location>
        <position position="521"/>
    </location>
</feature>
<dbReference type="KEGG" id="aten:116298025"/>